<keyword evidence="2" id="KW-0238">DNA-binding</keyword>
<dbReference type="Pfam" id="PF12833">
    <property type="entry name" value="HTH_18"/>
    <property type="match status" value="1"/>
</dbReference>
<dbReference type="RefSeq" id="WP_380188752.1">
    <property type="nucleotide sequence ID" value="NZ_JBHTBQ010000033.1"/>
</dbReference>
<evidence type="ECO:0000256" key="2">
    <source>
        <dbReference type="ARBA" id="ARBA00023125"/>
    </source>
</evidence>
<dbReference type="PANTHER" id="PTHR43280">
    <property type="entry name" value="ARAC-FAMILY TRANSCRIPTIONAL REGULATOR"/>
    <property type="match status" value="1"/>
</dbReference>
<name>A0ABW2R1V9_9NEIS</name>
<dbReference type="Proteomes" id="UP001596473">
    <property type="component" value="Unassembled WGS sequence"/>
</dbReference>
<dbReference type="Gene3D" id="1.10.10.60">
    <property type="entry name" value="Homeodomain-like"/>
    <property type="match status" value="1"/>
</dbReference>
<dbReference type="InterPro" id="IPR018060">
    <property type="entry name" value="HTH_AraC"/>
</dbReference>
<organism evidence="5 6">
    <name type="scientific">Iodobacter arcticus</name>
    <dbReference type="NCBI Taxonomy" id="590593"/>
    <lineage>
        <taxon>Bacteria</taxon>
        <taxon>Pseudomonadati</taxon>
        <taxon>Pseudomonadota</taxon>
        <taxon>Betaproteobacteria</taxon>
        <taxon>Neisseriales</taxon>
        <taxon>Chitinibacteraceae</taxon>
        <taxon>Iodobacter</taxon>
    </lineage>
</organism>
<keyword evidence="1" id="KW-0805">Transcription regulation</keyword>
<evidence type="ECO:0000313" key="6">
    <source>
        <dbReference type="Proteomes" id="UP001596473"/>
    </source>
</evidence>
<dbReference type="InterPro" id="IPR009057">
    <property type="entry name" value="Homeodomain-like_sf"/>
</dbReference>
<keyword evidence="6" id="KW-1185">Reference proteome</keyword>
<dbReference type="SMART" id="SM00342">
    <property type="entry name" value="HTH_ARAC"/>
    <property type="match status" value="1"/>
</dbReference>
<dbReference type="SUPFAM" id="SSF46689">
    <property type="entry name" value="Homeodomain-like"/>
    <property type="match status" value="1"/>
</dbReference>
<comment type="caution">
    <text evidence="5">The sequence shown here is derived from an EMBL/GenBank/DDBJ whole genome shotgun (WGS) entry which is preliminary data.</text>
</comment>
<evidence type="ECO:0000256" key="3">
    <source>
        <dbReference type="ARBA" id="ARBA00023163"/>
    </source>
</evidence>
<dbReference type="PANTHER" id="PTHR43280:SF29">
    <property type="entry name" value="ARAC-FAMILY TRANSCRIPTIONAL REGULATOR"/>
    <property type="match status" value="1"/>
</dbReference>
<dbReference type="PROSITE" id="PS01124">
    <property type="entry name" value="HTH_ARAC_FAMILY_2"/>
    <property type="match status" value="1"/>
</dbReference>
<keyword evidence="3" id="KW-0804">Transcription</keyword>
<reference evidence="6" key="1">
    <citation type="journal article" date="2019" name="Int. J. Syst. Evol. Microbiol.">
        <title>The Global Catalogue of Microorganisms (GCM) 10K type strain sequencing project: providing services to taxonomists for standard genome sequencing and annotation.</title>
        <authorList>
            <consortium name="The Broad Institute Genomics Platform"/>
            <consortium name="The Broad Institute Genome Sequencing Center for Infectious Disease"/>
            <person name="Wu L."/>
            <person name="Ma J."/>
        </authorList>
    </citation>
    <scope>NUCLEOTIDE SEQUENCE [LARGE SCALE GENOMIC DNA]</scope>
    <source>
        <strain evidence="6">CCUG 62945</strain>
    </source>
</reference>
<dbReference type="EMBL" id="JBHTBQ010000033">
    <property type="protein sequence ID" value="MFC7421184.1"/>
    <property type="molecule type" value="Genomic_DNA"/>
</dbReference>
<feature type="domain" description="HTH araC/xylS-type" evidence="4">
    <location>
        <begin position="1"/>
        <end position="102"/>
    </location>
</feature>
<evidence type="ECO:0000259" key="4">
    <source>
        <dbReference type="PROSITE" id="PS01124"/>
    </source>
</evidence>
<evidence type="ECO:0000256" key="1">
    <source>
        <dbReference type="ARBA" id="ARBA00023015"/>
    </source>
</evidence>
<protein>
    <submittedName>
        <fullName evidence="5">Helix-turn-helix domain-containing protein</fullName>
    </submittedName>
</protein>
<proteinExistence type="predicted"/>
<gene>
    <name evidence="5" type="ORF">ACFQNF_15080</name>
</gene>
<evidence type="ECO:0000313" key="5">
    <source>
        <dbReference type="EMBL" id="MFC7421184.1"/>
    </source>
</evidence>
<sequence>MEKLERLLAQHPLYLEPGLTLDRLSRRLGIPSKLLSAAINHSSNENVSRYINRHRIRHACERLQAGDSVATAMLASGFNAKSNFNREFRRITGQAPSEWLAHAMDETEGLTFEMKPT</sequence>
<accession>A0ABW2R1V9</accession>